<dbReference type="OrthoDB" id="3534765at2"/>
<keyword evidence="5" id="KW-1185">Reference proteome</keyword>
<name>A0A171DLC8_9ACTN</name>
<evidence type="ECO:0000313" key="5">
    <source>
        <dbReference type="Proteomes" id="UP000077701"/>
    </source>
</evidence>
<feature type="compositionally biased region" description="Pro residues" evidence="1">
    <location>
        <begin position="137"/>
        <end position="146"/>
    </location>
</feature>
<dbReference type="EMBL" id="BDCX01000014">
    <property type="protein sequence ID" value="GAT69671.1"/>
    <property type="molecule type" value="Genomic_DNA"/>
</dbReference>
<dbReference type="STRING" id="161355.PS9374_05348"/>
<dbReference type="AlphaFoldDB" id="A0A171DLC8"/>
<accession>A0A171DLC8</accession>
<feature type="compositionally biased region" description="Polar residues" evidence="1">
    <location>
        <begin position="173"/>
        <end position="184"/>
    </location>
</feature>
<feature type="region of interest" description="Disordered" evidence="1">
    <location>
        <begin position="79"/>
        <end position="189"/>
    </location>
</feature>
<feature type="transmembrane region" description="Helical" evidence="2">
    <location>
        <begin position="212"/>
        <end position="230"/>
    </location>
</feature>
<evidence type="ECO:0000256" key="2">
    <source>
        <dbReference type="SAM" id="Phobius"/>
    </source>
</evidence>
<keyword evidence="2" id="KW-1133">Transmembrane helix</keyword>
<keyword evidence="2" id="KW-0812">Transmembrane</keyword>
<feature type="compositionally biased region" description="Pro residues" evidence="1">
    <location>
        <begin position="432"/>
        <end position="451"/>
    </location>
</feature>
<feature type="compositionally biased region" description="Low complexity" evidence="1">
    <location>
        <begin position="407"/>
        <end position="431"/>
    </location>
</feature>
<feature type="compositionally biased region" description="Low complexity" evidence="1">
    <location>
        <begin position="94"/>
        <end position="122"/>
    </location>
</feature>
<proteinExistence type="predicted"/>
<reference evidence="4 5" key="1">
    <citation type="journal article" date="2016" name="Genome Announc.">
        <title>Draft Genome Sequence of Planomonospora sphaerica JCM9374, a Rare Actinomycete.</title>
        <authorList>
            <person name="Dohra H."/>
            <person name="Suzuki T."/>
            <person name="Inoue Y."/>
            <person name="Kodani S."/>
        </authorList>
    </citation>
    <scope>NUCLEOTIDE SEQUENCE [LARGE SCALE GENOMIC DNA]</scope>
    <source>
        <strain evidence="4 5">JCM 9374</strain>
    </source>
</reference>
<keyword evidence="2" id="KW-0472">Membrane</keyword>
<reference evidence="5" key="2">
    <citation type="submission" date="2016-04" db="EMBL/GenBank/DDBJ databases">
        <title>Planomonospora sphaerica JCM9374 whole genome shotgun sequence.</title>
        <authorList>
            <person name="Suzuki T."/>
            <person name="Dohra H."/>
            <person name="Kodani S."/>
        </authorList>
    </citation>
    <scope>NUCLEOTIDE SEQUENCE [LARGE SCALE GENOMIC DNA]</scope>
    <source>
        <strain evidence="5">JCM 9374</strain>
    </source>
</reference>
<feature type="compositionally biased region" description="Basic residues" evidence="1">
    <location>
        <begin position="512"/>
        <end position="523"/>
    </location>
</feature>
<evidence type="ECO:0000256" key="3">
    <source>
        <dbReference type="SAM" id="SignalP"/>
    </source>
</evidence>
<feature type="compositionally biased region" description="Basic and acidic residues" evidence="1">
    <location>
        <begin position="321"/>
        <end position="334"/>
    </location>
</feature>
<evidence type="ECO:0000313" key="4">
    <source>
        <dbReference type="EMBL" id="GAT69671.1"/>
    </source>
</evidence>
<dbReference type="Proteomes" id="UP000077701">
    <property type="component" value="Unassembled WGS sequence"/>
</dbReference>
<organism evidence="4 5">
    <name type="scientific">Planomonospora sphaerica</name>
    <dbReference type="NCBI Taxonomy" id="161355"/>
    <lineage>
        <taxon>Bacteria</taxon>
        <taxon>Bacillati</taxon>
        <taxon>Actinomycetota</taxon>
        <taxon>Actinomycetes</taxon>
        <taxon>Streptosporangiales</taxon>
        <taxon>Streptosporangiaceae</taxon>
        <taxon>Planomonospora</taxon>
    </lineage>
</organism>
<sequence length="523" mass="53899">MTRPHRTAAVSAVLVSLGLTGVIVTAAASLAGAGQASAAARTVLAEPTQIPGCDVDPAAECQDQPEVPEEPAPVVTVTVTANPDGTAPKPSASTPGQVTVTATVTAPPKKPSKTAAATTTTAAPPPAPTQTAQQTVQPPPSNPVEPPVTSTPEIEETEPQFPTAEPSPAETLPTASPEPSTSTFAEPDPATVPYEIRNATSGSSPAALSQQLGIPALILVLLVLFGVLIFEGRLRRLAHAAAVRRAGPRGYPAGPGYASAPGLPYGSHQGGTAYAPIISFVPMQMYPQVHPEAYPAGQPYDPATAHMPPPGFEQYPYGAFEQHHHGPSEQHPHPFEQGPFEQGPHGPETPGPMFREQTPPTGPEFYGESHGGPLAQESGSFPGGPGLDGPLSADPTAPTAPGPIPQGPLQQGPIPQGPLQQGPFQQGLSQPGPLPPYGDPFPRDPALPDPPSQDRFPQDRFPQDPALQGGDRFPQDPPPSDDRSPGGTGGDPSPPTGPAATAVYPLPGQETKRKRGLFRRGPK</sequence>
<feature type="region of interest" description="Disordered" evidence="1">
    <location>
        <begin position="300"/>
        <end position="523"/>
    </location>
</feature>
<feature type="signal peptide" evidence="3">
    <location>
        <begin position="1"/>
        <end position="26"/>
    </location>
</feature>
<protein>
    <submittedName>
        <fullName evidence="4">Uncharacterized protein</fullName>
    </submittedName>
</protein>
<dbReference type="RefSeq" id="WP_153054508.1">
    <property type="nucleotide sequence ID" value="NZ_BDCX01000014.1"/>
</dbReference>
<comment type="caution">
    <text evidence="4">The sequence shown here is derived from an EMBL/GenBank/DDBJ whole genome shotgun (WGS) entry which is preliminary data.</text>
</comment>
<keyword evidence="3" id="KW-0732">Signal</keyword>
<gene>
    <name evidence="4" type="ORF">PS9374_05348</name>
</gene>
<feature type="chain" id="PRO_5038599068" evidence="3">
    <location>
        <begin position="27"/>
        <end position="523"/>
    </location>
</feature>
<evidence type="ECO:0000256" key="1">
    <source>
        <dbReference type="SAM" id="MobiDB-lite"/>
    </source>
</evidence>